<dbReference type="Proteomes" id="UP000193920">
    <property type="component" value="Unassembled WGS sequence"/>
</dbReference>
<protein>
    <submittedName>
        <fullName evidence="2">Uncharacterized protein</fullName>
    </submittedName>
</protein>
<dbReference type="AlphaFoldDB" id="A0A1Y2EEW2"/>
<name>A0A1Y2EEW2_9FUNG</name>
<evidence type="ECO:0000313" key="2">
    <source>
        <dbReference type="EMBL" id="ORY69345.1"/>
    </source>
</evidence>
<keyword evidence="3" id="KW-1185">Reference proteome</keyword>
<comment type="caution">
    <text evidence="2">The sequence shown here is derived from an EMBL/GenBank/DDBJ whole genome shotgun (WGS) entry which is preliminary data.</text>
</comment>
<evidence type="ECO:0000256" key="1">
    <source>
        <dbReference type="SAM" id="MobiDB-lite"/>
    </source>
</evidence>
<gene>
    <name evidence="2" type="ORF">LY90DRAFT_700265</name>
</gene>
<reference evidence="2 3" key="1">
    <citation type="submission" date="2016-08" db="EMBL/GenBank/DDBJ databases">
        <title>A Parts List for Fungal Cellulosomes Revealed by Comparative Genomics.</title>
        <authorList>
            <consortium name="DOE Joint Genome Institute"/>
            <person name="Haitjema C.H."/>
            <person name="Gilmore S.P."/>
            <person name="Henske J.K."/>
            <person name="Solomon K.V."/>
            <person name="De Groot R."/>
            <person name="Kuo A."/>
            <person name="Mondo S.J."/>
            <person name="Salamov A.A."/>
            <person name="Labutti K."/>
            <person name="Zhao Z."/>
            <person name="Chiniquy J."/>
            <person name="Barry K."/>
            <person name="Brewer H.M."/>
            <person name="Purvine S.O."/>
            <person name="Wright A.T."/>
            <person name="Boxma B."/>
            <person name="Van Alen T."/>
            <person name="Hackstein J.H."/>
            <person name="Baker S.E."/>
            <person name="Grigoriev I.V."/>
            <person name="O'Malley M.A."/>
        </authorList>
    </citation>
    <scope>NUCLEOTIDE SEQUENCE [LARGE SCALE GENOMIC DNA]</scope>
    <source>
        <strain evidence="2 3">G1</strain>
    </source>
</reference>
<dbReference type="EMBL" id="MCOG01000044">
    <property type="protein sequence ID" value="ORY69345.1"/>
    <property type="molecule type" value="Genomic_DNA"/>
</dbReference>
<feature type="region of interest" description="Disordered" evidence="1">
    <location>
        <begin position="1"/>
        <end position="37"/>
    </location>
</feature>
<organism evidence="2 3">
    <name type="scientific">Neocallimastix californiae</name>
    <dbReference type="NCBI Taxonomy" id="1754190"/>
    <lineage>
        <taxon>Eukaryota</taxon>
        <taxon>Fungi</taxon>
        <taxon>Fungi incertae sedis</taxon>
        <taxon>Chytridiomycota</taxon>
        <taxon>Chytridiomycota incertae sedis</taxon>
        <taxon>Neocallimastigomycetes</taxon>
        <taxon>Neocallimastigales</taxon>
        <taxon>Neocallimastigaceae</taxon>
        <taxon>Neocallimastix</taxon>
    </lineage>
</organism>
<evidence type="ECO:0000313" key="3">
    <source>
        <dbReference type="Proteomes" id="UP000193920"/>
    </source>
</evidence>
<feature type="compositionally biased region" description="Basic and acidic residues" evidence="1">
    <location>
        <begin position="1"/>
        <end position="14"/>
    </location>
</feature>
<sequence>MDILKENTDEHINNESESESESDNKKMGTTTKSNTRNTRNINLLNKILGDDEDEDDDNDDNNLFINSTRENRITPIIKNTDKIMNTNEISNSNSNSIINQKNNNMGKKNRSMGTINPENKNNDINEKMENYNNTITDHSPTHRLIHRRIKIKKHSSSLNSSFSIPNRNPFDIDTEELAERDIIMESEITEEQDIKSDDPIIEKERISESAIGIPSIPYINYQKSLLNSHMRKGKENFF</sequence>
<accession>A0A1Y2EEW2</accession>
<proteinExistence type="predicted"/>